<organism evidence="1 2">
    <name type="scientific">Coccidioides immitis H538.4</name>
    <dbReference type="NCBI Taxonomy" id="396776"/>
    <lineage>
        <taxon>Eukaryota</taxon>
        <taxon>Fungi</taxon>
        <taxon>Dikarya</taxon>
        <taxon>Ascomycota</taxon>
        <taxon>Pezizomycotina</taxon>
        <taxon>Eurotiomycetes</taxon>
        <taxon>Eurotiomycetidae</taxon>
        <taxon>Onygenales</taxon>
        <taxon>Onygenaceae</taxon>
        <taxon>Coccidioides</taxon>
    </lineage>
</organism>
<protein>
    <submittedName>
        <fullName evidence="1">Uncharacterized protein</fullName>
    </submittedName>
</protein>
<dbReference type="EMBL" id="DS017012">
    <property type="protein sequence ID" value="KMU89382.1"/>
    <property type="molecule type" value="Genomic_DNA"/>
</dbReference>
<sequence>MDTTLARNASQKLVGVEVFLGYDVMQRLGARNIQIPDIKEPLRRHNRRIHTEMMSHLRTLYQNTMAGRPSSESEAALDAKNRAMELLNELHKSPLELGQVRYDRFVSLWTASGQQGASSPLIQLCEQMQYPLGWANTPPTDTYEYSEDAAKFWMPLWHEFTPLLQEF</sequence>
<reference evidence="2" key="1">
    <citation type="journal article" date="2010" name="Genome Res.">
        <title>Population genomic sequencing of Coccidioides fungi reveals recent hybridization and transposon control.</title>
        <authorList>
            <person name="Neafsey D.E."/>
            <person name="Barker B.M."/>
            <person name="Sharpton T.J."/>
            <person name="Stajich J.E."/>
            <person name="Park D.J."/>
            <person name="Whiston E."/>
            <person name="Hung C.-Y."/>
            <person name="McMahan C."/>
            <person name="White J."/>
            <person name="Sykes S."/>
            <person name="Heiman D."/>
            <person name="Young S."/>
            <person name="Zeng Q."/>
            <person name="Abouelleil A."/>
            <person name="Aftuck L."/>
            <person name="Bessette D."/>
            <person name="Brown A."/>
            <person name="FitzGerald M."/>
            <person name="Lui A."/>
            <person name="Macdonald J.P."/>
            <person name="Priest M."/>
            <person name="Orbach M.J."/>
            <person name="Galgiani J.N."/>
            <person name="Kirkland T.N."/>
            <person name="Cole G.T."/>
            <person name="Birren B.W."/>
            <person name="Henn M.R."/>
            <person name="Taylor J.W."/>
            <person name="Rounsley S.D."/>
        </authorList>
    </citation>
    <scope>NUCLEOTIDE SEQUENCE [LARGE SCALE GENOMIC DNA]</scope>
    <source>
        <strain evidence="2">H538.4</strain>
    </source>
</reference>
<evidence type="ECO:0000313" key="1">
    <source>
        <dbReference type="EMBL" id="KMU89382.1"/>
    </source>
</evidence>
<accession>A0A0J8RX58</accession>
<gene>
    <name evidence="1" type="ORF">CIHG_07188</name>
</gene>
<proteinExistence type="predicted"/>
<dbReference type="AlphaFoldDB" id="A0A0J8RX58"/>
<name>A0A0J8RX58_COCIT</name>
<dbReference type="STRING" id="396776.A0A0J8RX58"/>
<evidence type="ECO:0000313" key="2">
    <source>
        <dbReference type="Proteomes" id="UP000054563"/>
    </source>
</evidence>
<dbReference type="VEuPathDB" id="FungiDB:CIHG_07188"/>
<dbReference type="Proteomes" id="UP000054563">
    <property type="component" value="Unassembled WGS sequence"/>
</dbReference>